<sequence>MNSQAKFSESPKSNLENILQKAFICLLSNTEEINQLVDKANELMAGFDGLICNAGIAQDSLLLKMTKFIETRNLYIAKFTVCKVFECTMNNFQISVQLLVDIKDIDFFSSSTEKDGKEKKKYRGMITIQTVQLCSKNLNFVIQHPTSDIYFSKQGIRSVTQENEKDEVMTQGQDWSF</sequence>
<dbReference type="Proteomes" id="UP000242913">
    <property type="component" value="Unassembled WGS sequence"/>
</dbReference>
<evidence type="ECO:0000313" key="2">
    <source>
        <dbReference type="Proteomes" id="UP000242913"/>
    </source>
</evidence>
<gene>
    <name evidence="1" type="ORF">X798_01051</name>
</gene>
<dbReference type="OrthoDB" id="294295at2759"/>
<accession>A0A238C489</accession>
<proteinExistence type="predicted"/>
<name>A0A238C489_9BILA</name>
<keyword evidence="2" id="KW-1185">Reference proteome</keyword>
<evidence type="ECO:0000313" key="1">
    <source>
        <dbReference type="EMBL" id="OZC11870.1"/>
    </source>
</evidence>
<organism evidence="1 2">
    <name type="scientific">Onchocerca flexuosa</name>
    <dbReference type="NCBI Taxonomy" id="387005"/>
    <lineage>
        <taxon>Eukaryota</taxon>
        <taxon>Metazoa</taxon>
        <taxon>Ecdysozoa</taxon>
        <taxon>Nematoda</taxon>
        <taxon>Chromadorea</taxon>
        <taxon>Rhabditida</taxon>
        <taxon>Spirurina</taxon>
        <taxon>Spiruromorpha</taxon>
        <taxon>Filarioidea</taxon>
        <taxon>Onchocercidae</taxon>
        <taxon>Onchocerca</taxon>
    </lineage>
</organism>
<dbReference type="AlphaFoldDB" id="A0A238C489"/>
<dbReference type="Gene3D" id="3.40.50.720">
    <property type="entry name" value="NAD(P)-binding Rossmann-like Domain"/>
    <property type="match status" value="1"/>
</dbReference>
<reference evidence="1 2" key="1">
    <citation type="submission" date="2015-12" db="EMBL/GenBank/DDBJ databases">
        <title>Draft genome of the nematode, Onchocerca flexuosa.</title>
        <authorList>
            <person name="Mitreva M."/>
        </authorList>
    </citation>
    <scope>NUCLEOTIDE SEQUENCE [LARGE SCALE GENOMIC DNA]</scope>
    <source>
        <strain evidence="1">Red Deer</strain>
    </source>
</reference>
<protein>
    <submittedName>
        <fullName evidence="1">Uncharacterized protein</fullName>
    </submittedName>
</protein>
<dbReference type="EMBL" id="KZ269979">
    <property type="protein sequence ID" value="OZC11870.1"/>
    <property type="molecule type" value="Genomic_DNA"/>
</dbReference>